<dbReference type="EMBL" id="PKPP01006522">
    <property type="protein sequence ID" value="PWA56244.1"/>
    <property type="molecule type" value="Genomic_DNA"/>
</dbReference>
<protein>
    <submittedName>
        <fullName evidence="1">Zinc knuckle CX2CX4HX4C</fullName>
    </submittedName>
</protein>
<sequence>MNKDPKLKGQAFKLILCAFFDDEDWISGFGRRGKKKKKKDTRLGNNSGNAGIGTYDLNTNFSKLSDLASKMHHSDVNCKSNKLTTSVLNNDDGLNQFTSLNVKEVVTTKLTKDATHIYISKEEHMSNESDPKFANNNASNMGKKTIAIPANKVPRSFVSLVNNEDNRKVNFRALDTDKPTNAKAEVQNTKEVDRELKNEMIIVIPNVEDGGEVLQTVKVEYKWEPPRCGLCMILGHDNLSCPKWVVENIKSHTRLMMVSNNLVDILLMERNLSMM</sequence>
<comment type="caution">
    <text evidence="1">The sequence shown here is derived from an EMBL/GenBank/DDBJ whole genome shotgun (WGS) entry which is preliminary data.</text>
</comment>
<keyword evidence="2" id="KW-1185">Reference proteome</keyword>
<organism evidence="1 2">
    <name type="scientific">Artemisia annua</name>
    <name type="common">Sweet wormwood</name>
    <dbReference type="NCBI Taxonomy" id="35608"/>
    <lineage>
        <taxon>Eukaryota</taxon>
        <taxon>Viridiplantae</taxon>
        <taxon>Streptophyta</taxon>
        <taxon>Embryophyta</taxon>
        <taxon>Tracheophyta</taxon>
        <taxon>Spermatophyta</taxon>
        <taxon>Magnoliopsida</taxon>
        <taxon>eudicotyledons</taxon>
        <taxon>Gunneridae</taxon>
        <taxon>Pentapetalae</taxon>
        <taxon>asterids</taxon>
        <taxon>campanulids</taxon>
        <taxon>Asterales</taxon>
        <taxon>Asteraceae</taxon>
        <taxon>Asteroideae</taxon>
        <taxon>Anthemideae</taxon>
        <taxon>Artemisiinae</taxon>
        <taxon>Artemisia</taxon>
    </lineage>
</organism>
<evidence type="ECO:0000313" key="1">
    <source>
        <dbReference type="EMBL" id="PWA56244.1"/>
    </source>
</evidence>
<dbReference type="AlphaFoldDB" id="A0A2U1M4U5"/>
<dbReference type="Proteomes" id="UP000245207">
    <property type="component" value="Unassembled WGS sequence"/>
</dbReference>
<name>A0A2U1M4U5_ARTAN</name>
<evidence type="ECO:0000313" key="2">
    <source>
        <dbReference type="Proteomes" id="UP000245207"/>
    </source>
</evidence>
<gene>
    <name evidence="1" type="ORF">CTI12_AA421440</name>
</gene>
<accession>A0A2U1M4U5</accession>
<proteinExistence type="predicted"/>
<reference evidence="1 2" key="1">
    <citation type="journal article" date="2018" name="Mol. Plant">
        <title>The genome of Artemisia annua provides insight into the evolution of Asteraceae family and artemisinin biosynthesis.</title>
        <authorList>
            <person name="Shen Q."/>
            <person name="Zhang L."/>
            <person name="Liao Z."/>
            <person name="Wang S."/>
            <person name="Yan T."/>
            <person name="Shi P."/>
            <person name="Liu M."/>
            <person name="Fu X."/>
            <person name="Pan Q."/>
            <person name="Wang Y."/>
            <person name="Lv Z."/>
            <person name="Lu X."/>
            <person name="Zhang F."/>
            <person name="Jiang W."/>
            <person name="Ma Y."/>
            <person name="Chen M."/>
            <person name="Hao X."/>
            <person name="Li L."/>
            <person name="Tang Y."/>
            <person name="Lv G."/>
            <person name="Zhou Y."/>
            <person name="Sun X."/>
            <person name="Brodelius P.E."/>
            <person name="Rose J.K.C."/>
            <person name="Tang K."/>
        </authorList>
    </citation>
    <scope>NUCLEOTIDE SEQUENCE [LARGE SCALE GENOMIC DNA]</scope>
    <source>
        <strain evidence="2">cv. Huhao1</strain>
        <tissue evidence="1">Leaf</tissue>
    </source>
</reference>